<feature type="compositionally biased region" description="Basic and acidic residues" evidence="1">
    <location>
        <begin position="329"/>
        <end position="343"/>
    </location>
</feature>
<evidence type="ECO:0000313" key="4">
    <source>
        <dbReference type="Proteomes" id="UP000053201"/>
    </source>
</evidence>
<dbReference type="AlphaFoldDB" id="A0A0L0HMR8"/>
<keyword evidence="2" id="KW-0472">Membrane</keyword>
<evidence type="ECO:0000313" key="3">
    <source>
        <dbReference type="EMBL" id="KND02392.1"/>
    </source>
</evidence>
<gene>
    <name evidence="3" type="ORF">SPPG_02861</name>
</gene>
<dbReference type="InParanoid" id="A0A0L0HMR8"/>
<dbReference type="EMBL" id="KQ257453">
    <property type="protein sequence ID" value="KND02392.1"/>
    <property type="molecule type" value="Genomic_DNA"/>
</dbReference>
<evidence type="ECO:0000256" key="2">
    <source>
        <dbReference type="SAM" id="Phobius"/>
    </source>
</evidence>
<feature type="transmembrane region" description="Helical" evidence="2">
    <location>
        <begin position="107"/>
        <end position="128"/>
    </location>
</feature>
<proteinExistence type="predicted"/>
<organism evidence="3 4">
    <name type="scientific">Spizellomyces punctatus (strain DAOM BR117)</name>
    <dbReference type="NCBI Taxonomy" id="645134"/>
    <lineage>
        <taxon>Eukaryota</taxon>
        <taxon>Fungi</taxon>
        <taxon>Fungi incertae sedis</taxon>
        <taxon>Chytridiomycota</taxon>
        <taxon>Chytridiomycota incertae sedis</taxon>
        <taxon>Chytridiomycetes</taxon>
        <taxon>Spizellomycetales</taxon>
        <taxon>Spizellomycetaceae</taxon>
        <taxon>Spizellomyces</taxon>
    </lineage>
</organism>
<dbReference type="RefSeq" id="XP_016610431.1">
    <property type="nucleotide sequence ID" value="XM_016751149.1"/>
</dbReference>
<sequence length="353" mass="39420">MASLMAAPPTTISGQAFPVANQTVNQSSPTMADSTPLFALKAVVDLILRASAVAMLTMNVLMWLLVLRKKQSSLRILVGACIGTYLVGVLCTMLPKIQAAPNSPILTIGVGVGCFMFSYEVFNWVLYLRFSIITAFERRLRIATLIWLGLESLAAGANYIFWVYESVTKNESPGAEKMFTFLSVVQAVTAFYLSTYFVVNYYLPMLRQNRQGVSLFTRFFTTGFLYLCAETLLHCTFTITSNFAVNYRSGITALVTAIRYNIFILFILALRREYNQSASFTLSPPHVRRPNRVLDAEHLQQVGVKGTFDDWVVDESVTPVSPTPPPAAFERENQKMAEVRAPEPRSLGKLREK</sequence>
<dbReference type="OrthoDB" id="2124329at2759"/>
<dbReference type="VEuPathDB" id="FungiDB:SPPG_02861"/>
<feature type="transmembrane region" description="Helical" evidence="2">
    <location>
        <begin position="46"/>
        <end position="67"/>
    </location>
</feature>
<reference evidence="3 4" key="1">
    <citation type="submission" date="2009-08" db="EMBL/GenBank/DDBJ databases">
        <title>The Genome Sequence of Spizellomyces punctatus strain DAOM BR117.</title>
        <authorList>
            <consortium name="The Broad Institute Genome Sequencing Platform"/>
            <person name="Russ C."/>
            <person name="Cuomo C."/>
            <person name="Shea T."/>
            <person name="Young S.K."/>
            <person name="Zeng Q."/>
            <person name="Koehrsen M."/>
            <person name="Haas B."/>
            <person name="Borodovsky M."/>
            <person name="Guigo R."/>
            <person name="Alvarado L."/>
            <person name="Berlin A."/>
            <person name="Bochicchio J."/>
            <person name="Borenstein D."/>
            <person name="Chapman S."/>
            <person name="Chen Z."/>
            <person name="Engels R."/>
            <person name="Freedman E."/>
            <person name="Gellesch M."/>
            <person name="Goldberg J."/>
            <person name="Griggs A."/>
            <person name="Gujja S."/>
            <person name="Heiman D."/>
            <person name="Hepburn T."/>
            <person name="Howarth C."/>
            <person name="Jen D."/>
            <person name="Larson L."/>
            <person name="Lewis B."/>
            <person name="Mehta T."/>
            <person name="Park D."/>
            <person name="Pearson M."/>
            <person name="Roberts A."/>
            <person name="Saif S."/>
            <person name="Shenoy N."/>
            <person name="Sisk P."/>
            <person name="Stolte C."/>
            <person name="Sykes S."/>
            <person name="Thomson T."/>
            <person name="Walk T."/>
            <person name="White J."/>
            <person name="Yandava C."/>
            <person name="Burger G."/>
            <person name="Gray M.W."/>
            <person name="Holland P.W.H."/>
            <person name="King N."/>
            <person name="Lang F.B.F."/>
            <person name="Roger A.J."/>
            <person name="Ruiz-Trillo I."/>
            <person name="Lander E."/>
            <person name="Nusbaum C."/>
        </authorList>
    </citation>
    <scope>NUCLEOTIDE SEQUENCE [LARGE SCALE GENOMIC DNA]</scope>
    <source>
        <strain evidence="3 4">DAOM BR117</strain>
    </source>
</reference>
<dbReference type="Proteomes" id="UP000053201">
    <property type="component" value="Unassembled WGS sequence"/>
</dbReference>
<keyword evidence="4" id="KW-1185">Reference proteome</keyword>
<evidence type="ECO:0000256" key="1">
    <source>
        <dbReference type="SAM" id="MobiDB-lite"/>
    </source>
</evidence>
<feature type="transmembrane region" description="Helical" evidence="2">
    <location>
        <begin position="251"/>
        <end position="270"/>
    </location>
</feature>
<feature type="region of interest" description="Disordered" evidence="1">
    <location>
        <begin position="316"/>
        <end position="353"/>
    </location>
</feature>
<feature type="transmembrane region" description="Helical" evidence="2">
    <location>
        <begin position="181"/>
        <end position="203"/>
    </location>
</feature>
<name>A0A0L0HMR8_SPIPD</name>
<feature type="transmembrane region" description="Helical" evidence="2">
    <location>
        <begin position="74"/>
        <end position="95"/>
    </location>
</feature>
<feature type="transmembrane region" description="Helical" evidence="2">
    <location>
        <begin position="140"/>
        <end position="161"/>
    </location>
</feature>
<keyword evidence="2" id="KW-1133">Transmembrane helix</keyword>
<protein>
    <submittedName>
        <fullName evidence="3">Uncharacterized protein</fullName>
    </submittedName>
</protein>
<accession>A0A0L0HMR8</accession>
<dbReference type="GeneID" id="27686420"/>
<keyword evidence="2" id="KW-0812">Transmembrane</keyword>